<dbReference type="InterPro" id="IPR009057">
    <property type="entry name" value="Homeodomain-like_sf"/>
</dbReference>
<evidence type="ECO:0000256" key="4">
    <source>
        <dbReference type="PROSITE-ProRule" id="PRU00335"/>
    </source>
</evidence>
<dbReference type="SUPFAM" id="SSF48498">
    <property type="entry name" value="Tetracyclin repressor-like, C-terminal domain"/>
    <property type="match status" value="1"/>
</dbReference>
<accession>A0AAJ6L554</accession>
<feature type="domain" description="HTH tetR-type" evidence="6">
    <location>
        <begin position="6"/>
        <end position="65"/>
    </location>
</feature>
<reference evidence="7 8" key="1">
    <citation type="submission" date="2023-07" db="EMBL/GenBank/DDBJ databases">
        <title>Micromonospora profundi TRM 95458 converts glycerol to a new osmotic compound.</title>
        <authorList>
            <person name="Lu D."/>
        </authorList>
    </citation>
    <scope>NUCLEOTIDE SEQUENCE [LARGE SCALE GENOMIC DNA]</scope>
    <source>
        <strain evidence="7 8">TRM95458</strain>
    </source>
</reference>
<dbReference type="InterPro" id="IPR049445">
    <property type="entry name" value="TetR_SbtR-like_C"/>
</dbReference>
<dbReference type="PROSITE" id="PS50977">
    <property type="entry name" value="HTH_TETR_2"/>
    <property type="match status" value="1"/>
</dbReference>
<dbReference type="InterPro" id="IPR001647">
    <property type="entry name" value="HTH_TetR"/>
</dbReference>
<dbReference type="Pfam" id="PF21597">
    <property type="entry name" value="TetR_C_43"/>
    <property type="match status" value="1"/>
</dbReference>
<evidence type="ECO:0000256" key="3">
    <source>
        <dbReference type="ARBA" id="ARBA00023163"/>
    </source>
</evidence>
<feature type="region of interest" description="Disordered" evidence="5">
    <location>
        <begin position="176"/>
        <end position="201"/>
    </location>
</feature>
<dbReference type="RefSeq" id="WP_306273723.1">
    <property type="nucleotide sequence ID" value="NZ_CP130472.1"/>
</dbReference>
<protein>
    <submittedName>
        <fullName evidence="7">Helix-turn-helix domain-containing protein</fullName>
    </submittedName>
</protein>
<evidence type="ECO:0000256" key="2">
    <source>
        <dbReference type="ARBA" id="ARBA00023125"/>
    </source>
</evidence>
<evidence type="ECO:0000256" key="5">
    <source>
        <dbReference type="SAM" id="MobiDB-lite"/>
    </source>
</evidence>
<dbReference type="InterPro" id="IPR050109">
    <property type="entry name" value="HTH-type_TetR-like_transc_reg"/>
</dbReference>
<evidence type="ECO:0000313" key="7">
    <source>
        <dbReference type="EMBL" id="WLS48371.1"/>
    </source>
</evidence>
<keyword evidence="8" id="KW-1185">Reference proteome</keyword>
<keyword evidence="2 4" id="KW-0238">DNA-binding</keyword>
<dbReference type="PRINTS" id="PR00455">
    <property type="entry name" value="HTHTETR"/>
</dbReference>
<dbReference type="PANTHER" id="PTHR30055">
    <property type="entry name" value="HTH-TYPE TRANSCRIPTIONAL REGULATOR RUTR"/>
    <property type="match status" value="1"/>
</dbReference>
<dbReference type="KEGG" id="mprn:Q3V37_14715"/>
<feature type="compositionally biased region" description="Basic and acidic residues" evidence="5">
    <location>
        <begin position="188"/>
        <end position="201"/>
    </location>
</feature>
<evidence type="ECO:0000259" key="6">
    <source>
        <dbReference type="PROSITE" id="PS50977"/>
    </source>
</evidence>
<evidence type="ECO:0000313" key="8">
    <source>
        <dbReference type="Proteomes" id="UP001235874"/>
    </source>
</evidence>
<proteinExistence type="predicted"/>
<name>A0AAJ6L554_9ACTN</name>
<dbReference type="GO" id="GO:0000976">
    <property type="term" value="F:transcription cis-regulatory region binding"/>
    <property type="evidence" value="ECO:0007669"/>
    <property type="project" value="TreeGrafter"/>
</dbReference>
<dbReference type="GO" id="GO:0003700">
    <property type="term" value="F:DNA-binding transcription factor activity"/>
    <property type="evidence" value="ECO:0007669"/>
    <property type="project" value="TreeGrafter"/>
</dbReference>
<dbReference type="Proteomes" id="UP001235874">
    <property type="component" value="Chromosome"/>
</dbReference>
<sequence length="201" mass="21249">MRADAQRNYDRIIKAASEAIARDGAYASLEEIARAAGVGSATLHRHFPTRWSLLQAVFRGCVRNLAARAGDLRDVPDSLDALTTWLHEVTAYATTTRGLADSLLNEPVEETDSCGTMLIDAGEPLLRRAIADGSVRPDVTMADLMILANGISLAAQPTGAAKANQLLTLALQGIGPADPPPHTTEAQSRVDRAAAVHTSDG</sequence>
<dbReference type="SUPFAM" id="SSF46689">
    <property type="entry name" value="Homeodomain-like"/>
    <property type="match status" value="1"/>
</dbReference>
<dbReference type="PANTHER" id="PTHR30055:SF234">
    <property type="entry name" value="HTH-TYPE TRANSCRIPTIONAL REGULATOR BETI"/>
    <property type="match status" value="1"/>
</dbReference>
<organism evidence="7 8">
    <name type="scientific">Micromonospora profundi</name>
    <dbReference type="NCBI Taxonomy" id="1420889"/>
    <lineage>
        <taxon>Bacteria</taxon>
        <taxon>Bacillati</taxon>
        <taxon>Actinomycetota</taxon>
        <taxon>Actinomycetes</taxon>
        <taxon>Micromonosporales</taxon>
        <taxon>Micromonosporaceae</taxon>
        <taxon>Micromonospora</taxon>
    </lineage>
</organism>
<gene>
    <name evidence="7" type="ORF">Q3V37_14715</name>
</gene>
<dbReference type="EMBL" id="CP130472">
    <property type="protein sequence ID" value="WLS48371.1"/>
    <property type="molecule type" value="Genomic_DNA"/>
</dbReference>
<feature type="DNA-binding region" description="H-T-H motif" evidence="4">
    <location>
        <begin position="28"/>
        <end position="47"/>
    </location>
</feature>
<keyword evidence="3" id="KW-0804">Transcription</keyword>
<dbReference type="Pfam" id="PF00440">
    <property type="entry name" value="TetR_N"/>
    <property type="match status" value="1"/>
</dbReference>
<evidence type="ECO:0000256" key="1">
    <source>
        <dbReference type="ARBA" id="ARBA00023015"/>
    </source>
</evidence>
<dbReference type="Gene3D" id="1.10.357.10">
    <property type="entry name" value="Tetracycline Repressor, domain 2"/>
    <property type="match status" value="1"/>
</dbReference>
<keyword evidence="1" id="KW-0805">Transcription regulation</keyword>
<dbReference type="AlphaFoldDB" id="A0AAJ6L554"/>
<dbReference type="InterPro" id="IPR036271">
    <property type="entry name" value="Tet_transcr_reg_TetR-rel_C_sf"/>
</dbReference>